<feature type="region of interest" description="Disordered" evidence="1">
    <location>
        <begin position="1"/>
        <end position="51"/>
    </location>
</feature>
<keyword evidence="2" id="KW-0812">Transmembrane</keyword>
<dbReference type="EMBL" id="QCYY01003199">
    <property type="protein sequence ID" value="ROT64749.1"/>
    <property type="molecule type" value="Genomic_DNA"/>
</dbReference>
<dbReference type="Proteomes" id="UP000283509">
    <property type="component" value="Unassembled WGS sequence"/>
</dbReference>
<gene>
    <name evidence="3" type="ORF">C7M84_017316</name>
</gene>
<dbReference type="GO" id="GO:0008028">
    <property type="term" value="F:monocarboxylic acid transmembrane transporter activity"/>
    <property type="evidence" value="ECO:0007669"/>
    <property type="project" value="TreeGrafter"/>
</dbReference>
<feature type="transmembrane region" description="Helical" evidence="2">
    <location>
        <begin position="187"/>
        <end position="214"/>
    </location>
</feature>
<feature type="transmembrane region" description="Helical" evidence="2">
    <location>
        <begin position="131"/>
        <end position="152"/>
    </location>
</feature>
<dbReference type="InterPro" id="IPR011701">
    <property type="entry name" value="MFS"/>
</dbReference>
<comment type="caution">
    <text evidence="3">The sequence shown here is derived from an EMBL/GenBank/DDBJ whole genome shotgun (WGS) entry which is preliminary data.</text>
</comment>
<feature type="transmembrane region" description="Helical" evidence="2">
    <location>
        <begin position="253"/>
        <end position="271"/>
    </location>
</feature>
<dbReference type="InterPro" id="IPR050327">
    <property type="entry name" value="Proton-linked_MCT"/>
</dbReference>
<evidence type="ECO:0000313" key="4">
    <source>
        <dbReference type="Proteomes" id="UP000283509"/>
    </source>
</evidence>
<feature type="transmembrane region" description="Helical" evidence="2">
    <location>
        <begin position="605"/>
        <end position="628"/>
    </location>
</feature>
<feature type="region of interest" description="Disordered" evidence="1">
    <location>
        <begin position="281"/>
        <end position="304"/>
    </location>
</feature>
<dbReference type="PANTHER" id="PTHR11360:SF306">
    <property type="entry name" value="RE01051P"/>
    <property type="match status" value="1"/>
</dbReference>
<feature type="transmembrane region" description="Helical" evidence="2">
    <location>
        <begin position="164"/>
        <end position="181"/>
    </location>
</feature>
<dbReference type="Gene3D" id="1.20.1250.20">
    <property type="entry name" value="MFS general substrate transporter like domains"/>
    <property type="match status" value="2"/>
</dbReference>
<feature type="transmembrane region" description="Helical" evidence="2">
    <location>
        <begin position="221"/>
        <end position="241"/>
    </location>
</feature>
<evidence type="ECO:0000256" key="1">
    <source>
        <dbReference type="SAM" id="MobiDB-lite"/>
    </source>
</evidence>
<protein>
    <submittedName>
        <fullName evidence="3">Monocarboxylate transporter 6</fullName>
    </submittedName>
</protein>
<reference evidence="3 4" key="2">
    <citation type="submission" date="2019-01" db="EMBL/GenBank/DDBJ databases">
        <title>The decoding of complex shrimp genome reveals the adaptation for benthos swimmer, frequently molting mechanism and breeding impact on genome.</title>
        <authorList>
            <person name="Sun Y."/>
            <person name="Gao Y."/>
            <person name="Yu Y."/>
        </authorList>
    </citation>
    <scope>NUCLEOTIDE SEQUENCE [LARGE SCALE GENOMIC DNA]</scope>
    <source>
        <tissue evidence="3">Muscle</tissue>
    </source>
</reference>
<name>A0A423SKR5_PENVA</name>
<evidence type="ECO:0000313" key="3">
    <source>
        <dbReference type="EMBL" id="ROT64749.1"/>
    </source>
</evidence>
<dbReference type="SUPFAM" id="SSF103473">
    <property type="entry name" value="MFS general substrate transporter"/>
    <property type="match status" value="1"/>
</dbReference>
<feature type="transmembrane region" description="Helical" evidence="2">
    <location>
        <begin position="540"/>
        <end position="562"/>
    </location>
</feature>
<feature type="transmembrane region" description="Helical" evidence="2">
    <location>
        <begin position="108"/>
        <end position="125"/>
    </location>
</feature>
<dbReference type="OrthoDB" id="5667at2759"/>
<feature type="transmembrane region" description="Helical" evidence="2">
    <location>
        <begin position="574"/>
        <end position="593"/>
    </location>
</feature>
<proteinExistence type="predicted"/>
<feature type="transmembrane region" description="Helical" evidence="2">
    <location>
        <begin position="449"/>
        <end position="468"/>
    </location>
</feature>
<keyword evidence="2" id="KW-0472">Membrane</keyword>
<evidence type="ECO:0000256" key="2">
    <source>
        <dbReference type="SAM" id="Phobius"/>
    </source>
</evidence>
<keyword evidence="2" id="KW-1133">Transmembrane helix</keyword>
<dbReference type="Pfam" id="PF07690">
    <property type="entry name" value="MFS_1"/>
    <property type="match status" value="1"/>
</dbReference>
<dbReference type="AlphaFoldDB" id="A0A423SKR5"/>
<accession>A0A423SKR5</accession>
<sequence length="645" mass="70149">MKFKSSGDVNVQSNADVKKGKRLQEKVPDGVGEGRRAKADREGPSGAVEEPREVKVVPDGGWGWLVALGSFIIMVRMDGSVRVCAFIFYFARRERTILNTTCRSSQTLVLQLSPCFGILFSRYLLDLGASSITTAWIFNIECFLLYAMGMIVSPLSKEFGWQSVGILGCALTSLSIIISAFSPSAEFLFFSFSLLSGIGSGLAVCMCFIIVPVYFDRRRGIANAIMMAGICMGEIIGPPFIRYLQDEYSFKGATLILGGVILNGCVGAAFFHPVEWHMKTVSETPKGSEEEEEEEGASTNRSIARAYNRVTSTSSLGIRATYSDLLSMRKVASGASLAFSKTYSGISLRGISEDLEEESGPIHPQVRRTARHRYISECSYDSVPSFYNSTLSISSMALANHAAISAMREREKPLETTEAGGKKGGDTQLHRLLSSIVADVKILTYSLRAVIISLASSFYANGYLNFIMMVPFSMQASGYTLQDSTYCLSVAAICNLISRLSMSLLSDWPWFNMRLWYLGGHVVLGGAMAAFPLLPSLTWMVVAMGMLGLGIGSSMSLNTLIIINIMGLENLAPVFGASSLTVGVGFVALGPVIGSIRDATDSYLVSMWICAGMISFSGILWFFMPAAVKYDAERDKRKGRDGEEV</sequence>
<reference evidence="3 4" key="1">
    <citation type="submission" date="2018-04" db="EMBL/GenBank/DDBJ databases">
        <authorList>
            <person name="Zhang X."/>
            <person name="Yuan J."/>
            <person name="Li F."/>
            <person name="Xiang J."/>
        </authorList>
    </citation>
    <scope>NUCLEOTIDE SEQUENCE [LARGE SCALE GENOMIC DNA]</scope>
    <source>
        <tissue evidence="3">Muscle</tissue>
    </source>
</reference>
<feature type="transmembrane region" description="Helical" evidence="2">
    <location>
        <begin position="62"/>
        <end position="88"/>
    </location>
</feature>
<feature type="compositionally biased region" description="Basic and acidic residues" evidence="1">
    <location>
        <begin position="16"/>
        <end position="51"/>
    </location>
</feature>
<keyword evidence="4" id="KW-1185">Reference proteome</keyword>
<dbReference type="PANTHER" id="PTHR11360">
    <property type="entry name" value="MONOCARBOXYLATE TRANSPORTER"/>
    <property type="match status" value="1"/>
</dbReference>
<dbReference type="InterPro" id="IPR036259">
    <property type="entry name" value="MFS_trans_sf"/>
</dbReference>
<feature type="transmembrane region" description="Helical" evidence="2">
    <location>
        <begin position="515"/>
        <end position="534"/>
    </location>
</feature>
<organism evidence="3 4">
    <name type="scientific">Penaeus vannamei</name>
    <name type="common">Whiteleg shrimp</name>
    <name type="synonym">Litopenaeus vannamei</name>
    <dbReference type="NCBI Taxonomy" id="6689"/>
    <lineage>
        <taxon>Eukaryota</taxon>
        <taxon>Metazoa</taxon>
        <taxon>Ecdysozoa</taxon>
        <taxon>Arthropoda</taxon>
        <taxon>Crustacea</taxon>
        <taxon>Multicrustacea</taxon>
        <taxon>Malacostraca</taxon>
        <taxon>Eumalacostraca</taxon>
        <taxon>Eucarida</taxon>
        <taxon>Decapoda</taxon>
        <taxon>Dendrobranchiata</taxon>
        <taxon>Penaeoidea</taxon>
        <taxon>Penaeidae</taxon>
        <taxon>Penaeus</taxon>
    </lineage>
</organism>